<evidence type="ECO:0000313" key="3">
    <source>
        <dbReference type="Proteomes" id="UP000724672"/>
    </source>
</evidence>
<reference evidence="2" key="1">
    <citation type="submission" date="2019-12" db="EMBL/GenBank/DDBJ databases">
        <title>Clostridiaceae gen. nov. sp. nov., isolated from sediment in Xinjiang, China.</title>
        <authorList>
            <person name="Zhang R."/>
        </authorList>
    </citation>
    <scope>NUCLEOTIDE SEQUENCE</scope>
    <source>
        <strain evidence="2">D2Q-11</strain>
    </source>
</reference>
<dbReference type="Gene3D" id="1.10.10.10">
    <property type="entry name" value="Winged helix-like DNA-binding domain superfamily/Winged helix DNA-binding domain"/>
    <property type="match status" value="1"/>
</dbReference>
<organism evidence="2 3">
    <name type="scientific">Anaeromonas frigoriresistens</name>
    <dbReference type="NCBI Taxonomy" id="2683708"/>
    <lineage>
        <taxon>Bacteria</taxon>
        <taxon>Bacillati</taxon>
        <taxon>Bacillota</taxon>
        <taxon>Tissierellia</taxon>
        <taxon>Tissierellales</taxon>
        <taxon>Thermohalobacteraceae</taxon>
        <taxon>Anaeromonas</taxon>
    </lineage>
</organism>
<comment type="caution">
    <text evidence="2">The sequence shown here is derived from an EMBL/GenBank/DDBJ whole genome shotgun (WGS) entry which is preliminary data.</text>
</comment>
<sequence length="32" mass="3530">MSEAAVSQHIKPLKKAGVIVGKKVGYYVHYDL</sequence>
<dbReference type="InterPro" id="IPR011991">
    <property type="entry name" value="ArsR-like_HTH"/>
</dbReference>
<keyword evidence="3" id="KW-1185">Reference proteome</keyword>
<dbReference type="PRINTS" id="PR00778">
    <property type="entry name" value="HTHARSR"/>
</dbReference>
<evidence type="ECO:0000313" key="2">
    <source>
        <dbReference type="EMBL" id="MBS4537953.1"/>
    </source>
</evidence>
<evidence type="ECO:0000259" key="1">
    <source>
        <dbReference type="PROSITE" id="PS50987"/>
    </source>
</evidence>
<dbReference type="InterPro" id="IPR001845">
    <property type="entry name" value="HTH_ArsR_DNA-bd_dom"/>
</dbReference>
<dbReference type="CDD" id="cd00090">
    <property type="entry name" value="HTH_ARSR"/>
    <property type="match status" value="1"/>
</dbReference>
<dbReference type="GO" id="GO:0003700">
    <property type="term" value="F:DNA-binding transcription factor activity"/>
    <property type="evidence" value="ECO:0007669"/>
    <property type="project" value="InterPro"/>
</dbReference>
<accession>A0A942Z859</accession>
<dbReference type="PROSITE" id="PS50987">
    <property type="entry name" value="HTH_ARSR_2"/>
    <property type="match status" value="1"/>
</dbReference>
<feature type="domain" description="HTH arsR-type" evidence="1">
    <location>
        <begin position="1"/>
        <end position="32"/>
    </location>
</feature>
<dbReference type="AlphaFoldDB" id="A0A942Z859"/>
<dbReference type="Proteomes" id="UP000724672">
    <property type="component" value="Unassembled WGS sequence"/>
</dbReference>
<dbReference type="InterPro" id="IPR036388">
    <property type="entry name" value="WH-like_DNA-bd_sf"/>
</dbReference>
<gene>
    <name evidence="2" type="ORF">GOQ27_05740</name>
</gene>
<dbReference type="EMBL" id="WSFT01000024">
    <property type="protein sequence ID" value="MBS4537953.1"/>
    <property type="molecule type" value="Genomic_DNA"/>
</dbReference>
<proteinExistence type="predicted"/>
<dbReference type="InterPro" id="IPR036390">
    <property type="entry name" value="WH_DNA-bd_sf"/>
</dbReference>
<protein>
    <submittedName>
        <fullName evidence="2">Helix-turn-helix transcriptional regulator</fullName>
    </submittedName>
</protein>
<dbReference type="SUPFAM" id="SSF46785">
    <property type="entry name" value="Winged helix' DNA-binding domain"/>
    <property type="match status" value="1"/>
</dbReference>
<name>A0A942Z859_9FIRM</name>